<accession>A0AAI9G972</accession>
<dbReference type="Proteomes" id="UP001253463">
    <property type="component" value="Unassembled WGS sequence"/>
</dbReference>
<dbReference type="AlphaFoldDB" id="A0AAI9G972"/>
<organism evidence="1 2">
    <name type="scientific">Vibrio navarrensis</name>
    <dbReference type="NCBI Taxonomy" id="29495"/>
    <lineage>
        <taxon>Bacteria</taxon>
        <taxon>Pseudomonadati</taxon>
        <taxon>Pseudomonadota</taxon>
        <taxon>Gammaproteobacteria</taxon>
        <taxon>Vibrionales</taxon>
        <taxon>Vibrionaceae</taxon>
        <taxon>Vibrio</taxon>
    </lineage>
</organism>
<name>A0AAI9G972_9VIBR</name>
<protein>
    <submittedName>
        <fullName evidence="1">Uncharacterized protein</fullName>
    </submittedName>
</protein>
<evidence type="ECO:0000313" key="2">
    <source>
        <dbReference type="Proteomes" id="UP001253463"/>
    </source>
</evidence>
<sequence length="98" mass="11055">MASFINEQELHPSCVDRIYKYAEMVDINDVLAGKETVVKHQILAKLKGKGQKWMLVGNRNGPYEYPTEKDARADIAKINRWIRSVTEGGNHGIPSAQD</sequence>
<reference evidence="1" key="1">
    <citation type="submission" date="2023-10" db="EMBL/GenBank/DDBJ databases">
        <authorList>
            <consortium name="PulseNet: The National Subtyping Network for Foodborne Disease Surveillance"/>
        </authorList>
    </citation>
    <scope>NUCLEOTIDE SEQUENCE</scope>
    <source>
        <strain evidence="1">PNUSAV004886</strain>
    </source>
</reference>
<proteinExistence type="predicted"/>
<comment type="caution">
    <text evidence="1">The sequence shown here is derived from an EMBL/GenBank/DDBJ whole genome shotgun (WGS) entry which is preliminary data.</text>
</comment>
<evidence type="ECO:0000313" key="1">
    <source>
        <dbReference type="EMBL" id="ELN6933082.1"/>
    </source>
</evidence>
<gene>
    <name evidence="1" type="ORF">RZY48_002500</name>
</gene>
<dbReference type="EMBL" id="ABNSCA010000005">
    <property type="protein sequence ID" value="ELN6933082.1"/>
    <property type="molecule type" value="Genomic_DNA"/>
</dbReference>